<dbReference type="RefSeq" id="WP_058480485.1">
    <property type="nucleotide sequence ID" value="NZ_CAAAIQ010000004.1"/>
</dbReference>
<dbReference type="EMBL" id="LNZB01000041">
    <property type="protein sequence ID" value="KTD78394.1"/>
    <property type="molecule type" value="Genomic_DNA"/>
</dbReference>
<name>A0A0W1AAK6_9GAMM</name>
<reference evidence="1 2" key="1">
    <citation type="submission" date="2015-11" db="EMBL/GenBank/DDBJ databases">
        <title>Genomic analysis of 38 Legionella species identifies large and diverse effector repertoires.</title>
        <authorList>
            <person name="Burstein D."/>
            <person name="Amaro F."/>
            <person name="Zusman T."/>
            <person name="Lifshitz Z."/>
            <person name="Cohen O."/>
            <person name="Gilbert J.A."/>
            <person name="Pupko T."/>
            <person name="Shuman H.A."/>
            <person name="Segal G."/>
        </authorList>
    </citation>
    <scope>NUCLEOTIDE SEQUENCE [LARGE SCALE GENOMIC DNA]</scope>
    <source>
        <strain evidence="1 2">ATCC 51914</strain>
    </source>
</reference>
<evidence type="ECO:0000313" key="1">
    <source>
        <dbReference type="EMBL" id="KTD78394.1"/>
    </source>
</evidence>
<dbReference type="PATRIC" id="fig|66969.6.peg.1990"/>
<dbReference type="Proteomes" id="UP000054729">
    <property type="component" value="Unassembled WGS sequence"/>
</dbReference>
<proteinExistence type="predicted"/>
<keyword evidence="2" id="KW-1185">Reference proteome</keyword>
<comment type="caution">
    <text evidence="1">The sequence shown here is derived from an EMBL/GenBank/DDBJ whole genome shotgun (WGS) entry which is preliminary data.</text>
</comment>
<organism evidence="1 2">
    <name type="scientific">Legionella waltersii</name>
    <dbReference type="NCBI Taxonomy" id="66969"/>
    <lineage>
        <taxon>Bacteria</taxon>
        <taxon>Pseudomonadati</taxon>
        <taxon>Pseudomonadota</taxon>
        <taxon>Gammaproteobacteria</taxon>
        <taxon>Legionellales</taxon>
        <taxon>Legionellaceae</taxon>
        <taxon>Legionella</taxon>
    </lineage>
</organism>
<gene>
    <name evidence="1" type="ORF">Lwal_1829</name>
</gene>
<sequence length="73" mass="8293">MTELKSSFNKEIGVFRKSCGNEVQEKDLSLTVNRASYPLPHGLGADYFHGSNRGATVREWIRKREQHTASNNK</sequence>
<evidence type="ECO:0000313" key="2">
    <source>
        <dbReference type="Proteomes" id="UP000054729"/>
    </source>
</evidence>
<dbReference type="AlphaFoldDB" id="A0A0W1AAK6"/>
<accession>A0A0W1AAK6</accession>
<protein>
    <submittedName>
        <fullName evidence="1">Uncharacterized protein</fullName>
    </submittedName>
</protein>